<reference evidence="1" key="1">
    <citation type="submission" date="2019-04" db="EMBL/GenBank/DDBJ databases">
        <authorList>
            <person name="Brambilla D."/>
        </authorList>
    </citation>
    <scope>NUCLEOTIDE SEQUENCE</scope>
    <source>
        <strain evidence="1">BAL1</strain>
    </source>
</reference>
<evidence type="ECO:0008006" key="2">
    <source>
        <dbReference type="Google" id="ProtNLM"/>
    </source>
</evidence>
<protein>
    <recommendedName>
        <fullName evidence="2">Helix-turn-helix motif</fullName>
    </recommendedName>
</protein>
<dbReference type="AlphaFoldDB" id="A0A486XTJ3"/>
<gene>
    <name evidence="1" type="ORF">BAL341_2990</name>
</gene>
<accession>A0A486XTJ3</accession>
<proteinExistence type="predicted"/>
<evidence type="ECO:0000313" key="1">
    <source>
        <dbReference type="EMBL" id="VHO05913.1"/>
    </source>
</evidence>
<sequence>MALPPISNEQEHAAALDRIELLLEAEPGTPEGDEFDELMQLIKEYEDIHYPMP</sequence>
<organism evidence="1">
    <name type="scientific">Rheinheimera sp. BAL341</name>
    <dbReference type="NCBI Taxonomy" id="1708203"/>
    <lineage>
        <taxon>Bacteria</taxon>
        <taxon>Pseudomonadati</taxon>
        <taxon>Pseudomonadota</taxon>
        <taxon>Gammaproteobacteria</taxon>
        <taxon>Chromatiales</taxon>
        <taxon>Chromatiaceae</taxon>
        <taxon>Rheinheimera</taxon>
    </lineage>
</organism>
<dbReference type="EMBL" id="CAAJGR010000014">
    <property type="protein sequence ID" value="VHO05913.1"/>
    <property type="molecule type" value="Genomic_DNA"/>
</dbReference>
<name>A0A486XTJ3_9GAMM</name>